<evidence type="ECO:0000259" key="3">
    <source>
        <dbReference type="SMART" id="SM00906"/>
    </source>
</evidence>
<dbReference type="InterPro" id="IPR050987">
    <property type="entry name" value="AtrR-like"/>
</dbReference>
<keyword evidence="5" id="KW-1185">Reference proteome</keyword>
<feature type="domain" description="Xylanolytic transcriptional activator regulatory" evidence="3">
    <location>
        <begin position="373"/>
        <end position="443"/>
    </location>
</feature>
<dbReference type="CDD" id="cd12148">
    <property type="entry name" value="fungal_TF_MHR"/>
    <property type="match status" value="1"/>
</dbReference>
<dbReference type="GO" id="GO:0008270">
    <property type="term" value="F:zinc ion binding"/>
    <property type="evidence" value="ECO:0007669"/>
    <property type="project" value="InterPro"/>
</dbReference>
<dbReference type="InterPro" id="IPR036864">
    <property type="entry name" value="Zn2-C6_fun-type_DNA-bd_sf"/>
</dbReference>
<dbReference type="SMART" id="SM00906">
    <property type="entry name" value="Fungal_trans"/>
    <property type="match status" value="1"/>
</dbReference>
<sequence>MNTPSQKHSQQTSAKTTTVIACDQCLRSGSRCRFNPAKENDCRGCHARHLECTWTQIPKPLPPPDSSYIEYLEGRVKEVEKHLKTLFPGINTKKELDTLLDPQLMPTDKGPNPTVPEQETRDSNSSKTPLPMQAPLPSSTIVASTPATVRLIQQVRLANLSSDDHRLSTDNTDEEIVWNSSLSSREEVLRYHGVSSLEILSRDAGMLRNRRSTDNLPSIIPTTHRRPIFWKPVPAQVRCVKRCNWDSEQGLALDLPPDDLMPILIDAFFKAAFFPVIHGGMFEKQLNDGLHKRNGTFLRIVLLICATGARWCDDPRVLDRRWPVPLSAGYQWFKQLELGHGEKSFAEDTKLEDAQLQVLLVLYCLGTSGNYSGWVLSGIAIRMMQDVGAHRRKPTQSLESELFKRCFWTIVMLDRFQCISMGRHAALQDLDIDLDYALEVDDELWSLEPGAPPPVQPTGVPSKLSCFNQMIKLTRIGGRCLQTVYALESTKRQIGLDGPQGTTWMFNDINSQFDQWVRDIPSFLRLPNTDNYETTRFFIDKVEMWTLYYDLVISANRTFIAKPSPLATPALKKCCDAAKECTQILRVYLRNPESLFAPPLMHPAFGCAMVLVIDLIARARSTNSIHDPYTVDQKEEDLKECINVLKTAEGKFHLAGRYHDMVREFEEYWRLELSPRARSSDKSSPASTGTHSRQPSKKLPFDPSDSFLPKTKVKIKEEELNFDLTYLPPDTTPASESVGPVQSYDYAHPEAYADEMFAGLGSLDSLYSLSEQASSSSRTQLEPLRRLMLTNSNLVGLQPYLPDCGYNPGDAMQQHASRVAPISHSFPSQITEGDMSFRSAVIPGLGVFSQRGWMDNLSQAGWVDEPRQSRNFAEGVESPMAYWDETLRGTLGVHGRPYNPQSRAR</sequence>
<evidence type="ECO:0000313" key="5">
    <source>
        <dbReference type="Proteomes" id="UP000059188"/>
    </source>
</evidence>
<dbReference type="Pfam" id="PF04082">
    <property type="entry name" value="Fungal_trans"/>
    <property type="match status" value="1"/>
</dbReference>
<feature type="compositionally biased region" description="Polar residues" evidence="2">
    <location>
        <begin position="682"/>
        <end position="693"/>
    </location>
</feature>
<reference evidence="4 5" key="1">
    <citation type="submission" date="2014-11" db="EMBL/GenBank/DDBJ databases">
        <authorList>
            <person name="Wibberg Daniel"/>
        </authorList>
    </citation>
    <scope>NUCLEOTIDE SEQUENCE [LARGE SCALE GENOMIC DNA]</scope>
    <source>
        <strain evidence="4">Rhizoctonia solani AG1-IB 7/3/14</strain>
    </source>
</reference>
<feature type="region of interest" description="Disordered" evidence="2">
    <location>
        <begin position="102"/>
        <end position="138"/>
    </location>
</feature>
<dbReference type="PANTHER" id="PTHR46910:SF38">
    <property type="entry name" value="ZN(2)-C6 FUNGAL-TYPE DOMAIN-CONTAINING PROTEIN"/>
    <property type="match status" value="1"/>
</dbReference>
<proteinExistence type="predicted"/>
<dbReference type="GO" id="GO:0000981">
    <property type="term" value="F:DNA-binding transcription factor activity, RNA polymerase II-specific"/>
    <property type="evidence" value="ECO:0007669"/>
    <property type="project" value="InterPro"/>
</dbReference>
<dbReference type="AlphaFoldDB" id="A0A0B7FLF2"/>
<gene>
    <name evidence="4" type="ORF">RSOLAG1IB_08260</name>
</gene>
<name>A0A0B7FLF2_THACB</name>
<evidence type="ECO:0000256" key="2">
    <source>
        <dbReference type="SAM" id="MobiDB-lite"/>
    </source>
</evidence>
<dbReference type="Proteomes" id="UP000059188">
    <property type="component" value="Unassembled WGS sequence"/>
</dbReference>
<dbReference type="GO" id="GO:0006351">
    <property type="term" value="P:DNA-templated transcription"/>
    <property type="evidence" value="ECO:0007669"/>
    <property type="project" value="InterPro"/>
</dbReference>
<dbReference type="InterPro" id="IPR007219">
    <property type="entry name" value="XnlR_reg_dom"/>
</dbReference>
<dbReference type="EMBL" id="LN679126">
    <property type="protein sequence ID" value="CEL57007.1"/>
    <property type="molecule type" value="Genomic_DNA"/>
</dbReference>
<keyword evidence="1" id="KW-0539">Nucleus</keyword>
<organism evidence="4 5">
    <name type="scientific">Thanatephorus cucumeris (strain AG1-IB / isolate 7/3/14)</name>
    <name type="common">Lettuce bottom rot fungus</name>
    <name type="synonym">Rhizoctonia solani</name>
    <dbReference type="NCBI Taxonomy" id="1108050"/>
    <lineage>
        <taxon>Eukaryota</taxon>
        <taxon>Fungi</taxon>
        <taxon>Dikarya</taxon>
        <taxon>Basidiomycota</taxon>
        <taxon>Agaricomycotina</taxon>
        <taxon>Agaricomycetes</taxon>
        <taxon>Cantharellales</taxon>
        <taxon>Ceratobasidiaceae</taxon>
        <taxon>Rhizoctonia</taxon>
        <taxon>Rhizoctonia solani AG-1</taxon>
    </lineage>
</organism>
<dbReference type="SUPFAM" id="SSF57701">
    <property type="entry name" value="Zn2/Cys6 DNA-binding domain"/>
    <property type="match status" value="1"/>
</dbReference>
<evidence type="ECO:0000256" key="1">
    <source>
        <dbReference type="ARBA" id="ARBA00023242"/>
    </source>
</evidence>
<dbReference type="STRING" id="1108050.A0A0B7FLF2"/>
<dbReference type="OrthoDB" id="4456959at2759"/>
<feature type="region of interest" description="Disordered" evidence="2">
    <location>
        <begin position="676"/>
        <end position="705"/>
    </location>
</feature>
<accession>A0A0B7FLF2</accession>
<dbReference type="PANTHER" id="PTHR46910">
    <property type="entry name" value="TRANSCRIPTION FACTOR PDR1"/>
    <property type="match status" value="1"/>
</dbReference>
<dbReference type="GO" id="GO:0003677">
    <property type="term" value="F:DNA binding"/>
    <property type="evidence" value="ECO:0007669"/>
    <property type="project" value="InterPro"/>
</dbReference>
<dbReference type="Gene3D" id="4.10.240.10">
    <property type="entry name" value="Zn(2)-C6 fungal-type DNA-binding domain"/>
    <property type="match status" value="1"/>
</dbReference>
<protein>
    <submittedName>
        <fullName evidence="4">Transcriptional activator protein acu-15</fullName>
    </submittedName>
</protein>
<evidence type="ECO:0000313" key="4">
    <source>
        <dbReference type="EMBL" id="CEL57007.1"/>
    </source>
</evidence>